<dbReference type="PANTHER" id="PTHR47521:SF18">
    <property type="entry name" value="G PROTEIN-COUPLED RECEPTOR-RELATED"/>
    <property type="match status" value="1"/>
</dbReference>
<evidence type="ECO:0000256" key="1">
    <source>
        <dbReference type="SAM" id="Phobius"/>
    </source>
</evidence>
<feature type="transmembrane region" description="Helical" evidence="1">
    <location>
        <begin position="200"/>
        <end position="219"/>
    </location>
</feature>
<comment type="caution">
    <text evidence="2">The sequence shown here is derived from an EMBL/GenBank/DDBJ whole genome shotgun (WGS) entry which is preliminary data.</text>
</comment>
<reference evidence="2" key="1">
    <citation type="submission" date="2023-10" db="EMBL/GenBank/DDBJ databases">
        <title>Genome assembly of Pristionchus species.</title>
        <authorList>
            <person name="Yoshida K."/>
            <person name="Sommer R.J."/>
        </authorList>
    </citation>
    <scope>NUCLEOTIDE SEQUENCE</scope>
    <source>
        <strain evidence="2">RS0144</strain>
    </source>
</reference>
<feature type="non-terminal residue" evidence="2">
    <location>
        <position position="1"/>
    </location>
</feature>
<protein>
    <recommendedName>
        <fullName evidence="4">G protein-coupled receptor</fullName>
    </recommendedName>
</protein>
<dbReference type="AlphaFoldDB" id="A0AAV5SJZ2"/>
<keyword evidence="3" id="KW-1185">Reference proteome</keyword>
<dbReference type="Proteomes" id="UP001432027">
    <property type="component" value="Unassembled WGS sequence"/>
</dbReference>
<feature type="transmembrane region" description="Helical" evidence="1">
    <location>
        <begin position="111"/>
        <end position="130"/>
    </location>
</feature>
<dbReference type="InterPro" id="IPR052860">
    <property type="entry name" value="NRL-GPCR1"/>
</dbReference>
<keyword evidence="1" id="KW-0472">Membrane</keyword>
<proteinExistence type="predicted"/>
<accession>A0AAV5SJZ2</accession>
<organism evidence="2 3">
    <name type="scientific">Pristionchus entomophagus</name>
    <dbReference type="NCBI Taxonomy" id="358040"/>
    <lineage>
        <taxon>Eukaryota</taxon>
        <taxon>Metazoa</taxon>
        <taxon>Ecdysozoa</taxon>
        <taxon>Nematoda</taxon>
        <taxon>Chromadorea</taxon>
        <taxon>Rhabditida</taxon>
        <taxon>Rhabditina</taxon>
        <taxon>Diplogasteromorpha</taxon>
        <taxon>Diplogasteroidea</taxon>
        <taxon>Neodiplogasteridae</taxon>
        <taxon>Pristionchus</taxon>
    </lineage>
</organism>
<keyword evidence="1" id="KW-1133">Transmembrane helix</keyword>
<evidence type="ECO:0008006" key="4">
    <source>
        <dbReference type="Google" id="ProtNLM"/>
    </source>
</evidence>
<dbReference type="PANTHER" id="PTHR47521">
    <property type="entry name" value="SERPENTINE RECEPTOR, CLASS E (EPSILON)-RELATED"/>
    <property type="match status" value="1"/>
</dbReference>
<feature type="transmembrane region" description="Helical" evidence="1">
    <location>
        <begin position="46"/>
        <end position="69"/>
    </location>
</feature>
<evidence type="ECO:0000313" key="2">
    <source>
        <dbReference type="EMBL" id="GMS80475.1"/>
    </source>
</evidence>
<name>A0AAV5SJZ2_9BILA</name>
<dbReference type="EMBL" id="BTSX01000001">
    <property type="protein sequence ID" value="GMS80475.1"/>
    <property type="molecule type" value="Genomic_DNA"/>
</dbReference>
<feature type="transmembrane region" description="Helical" evidence="1">
    <location>
        <begin position="167"/>
        <end position="188"/>
    </location>
</feature>
<keyword evidence="1" id="KW-0812">Transmembrane</keyword>
<feature type="transmembrane region" description="Helical" evidence="1">
    <location>
        <begin position="7"/>
        <end position="26"/>
    </location>
</feature>
<gene>
    <name evidence="2" type="ORF">PENTCL1PPCAC_2650</name>
</gene>
<sequence>YLITSWCLSFVGMFFAHYGIVSLNIFSEKGYFPDSMFEPMTRQLCYATHVVFFVCCSSFEVVIAMERIISSINPMQYYNRSFAVFPLIAVTSFIISLAFLLSYWMYGADHRSFGCVFLLILDTATVKLNFFAVRYCSRRYEELYGKELSARYQVKEAHTMAVAMRPVYLASYVIKFSVNFTCVFFFLYEDAFTLLTGYIEFAYTSVVAVNGGLTTGLLIRSHPRIKQRYDEAIASVLCRTSRVTPDVRPVVDSIEEGNTYFSLLEQSWR</sequence>
<feature type="transmembrane region" description="Helical" evidence="1">
    <location>
        <begin position="81"/>
        <end position="105"/>
    </location>
</feature>
<evidence type="ECO:0000313" key="3">
    <source>
        <dbReference type="Proteomes" id="UP001432027"/>
    </source>
</evidence>